<gene>
    <name evidence="1" type="ORF">KSU1_C0384</name>
</gene>
<dbReference type="STRING" id="247490.KSU1_C0384"/>
<organism evidence="1 2">
    <name type="scientific">Candidatus Jettenia caeni</name>
    <dbReference type="NCBI Taxonomy" id="247490"/>
    <lineage>
        <taxon>Bacteria</taxon>
        <taxon>Pseudomonadati</taxon>
        <taxon>Planctomycetota</taxon>
        <taxon>Candidatus Brocadiia</taxon>
        <taxon>Candidatus Brocadiales</taxon>
        <taxon>Candidatus Brocadiaceae</taxon>
        <taxon>Candidatus Jettenia</taxon>
    </lineage>
</organism>
<dbReference type="PANTHER" id="PTHR30595">
    <property type="entry name" value="GLPR-RELATED TRANSCRIPTIONAL REPRESSOR"/>
    <property type="match status" value="1"/>
</dbReference>
<dbReference type="InterPro" id="IPR038475">
    <property type="entry name" value="RecG_C_sf"/>
</dbReference>
<proteinExistence type="predicted"/>
<dbReference type="EMBL" id="BAFH01000003">
    <property type="protein sequence ID" value="GAB61980.1"/>
    <property type="molecule type" value="Genomic_DNA"/>
</dbReference>
<accession>I3IJT5</accession>
<name>I3IJT5_9BACT</name>
<comment type="caution">
    <text evidence="1">The sequence shown here is derived from an EMBL/GenBank/DDBJ whole genome shotgun (WGS) entry which is preliminary data.</text>
</comment>
<evidence type="ECO:0008006" key="3">
    <source>
        <dbReference type="Google" id="ProtNLM"/>
    </source>
</evidence>
<sequence length="193" mass="22343">MDVNKDVTWDDISKEKIQNFLKEAGVNIRKIVPRDILTSLSIARDNKITNAGVLFFAKNPRKFILQSQMTLIAFKGRDRVHIYDRQDVQDDLLIQFNTAALFLMKHLNRRSEIKGVNRKDIYEKIPFEALREAVANAIIHRDYSMRGTSLMVEVYDDRVEIVNPGVFPGAKRSDFGNYDTGDCRNTWDEPCRC</sequence>
<dbReference type="PANTHER" id="PTHR30595:SF6">
    <property type="entry name" value="SCHLAFEN ALBA-2 DOMAIN-CONTAINING PROTEIN"/>
    <property type="match status" value="1"/>
</dbReference>
<dbReference type="Gene3D" id="3.30.565.60">
    <property type="match status" value="1"/>
</dbReference>
<dbReference type="Proteomes" id="UP000002985">
    <property type="component" value="Unassembled WGS sequence"/>
</dbReference>
<protein>
    <recommendedName>
        <fullName evidence="3">ATP-dependent DNA helicase RecG C-terminal domain-containing protein</fullName>
    </recommendedName>
</protein>
<evidence type="ECO:0000313" key="2">
    <source>
        <dbReference type="Proteomes" id="UP000002985"/>
    </source>
</evidence>
<dbReference type="eggNOG" id="COG2865">
    <property type="taxonomic scope" value="Bacteria"/>
</dbReference>
<evidence type="ECO:0000313" key="1">
    <source>
        <dbReference type="EMBL" id="GAB61980.1"/>
    </source>
</evidence>
<keyword evidence="2" id="KW-1185">Reference proteome</keyword>
<dbReference type="OrthoDB" id="258364at2"/>
<dbReference type="AlphaFoldDB" id="I3IJT5"/>
<reference evidence="1 2" key="1">
    <citation type="journal article" date="2012" name="FEBS Lett.">
        <title>Anammox organism KSU-1 expresses a NirK-type copper-containing nitrite reductase instead of a NirS-type with cytochrome cd1.</title>
        <authorList>
            <person name="Hira D."/>
            <person name="Toh H."/>
            <person name="Migita C.T."/>
            <person name="Okubo H."/>
            <person name="Nishiyama T."/>
            <person name="Hattori M."/>
            <person name="Furukawa K."/>
            <person name="Fujii T."/>
        </authorList>
    </citation>
    <scope>NUCLEOTIDE SEQUENCE [LARGE SCALE GENOMIC DNA]</scope>
</reference>